<organism evidence="3 4">
    <name type="scientific">Streptomyces capitiformicae</name>
    <dbReference type="NCBI Taxonomy" id="2014920"/>
    <lineage>
        <taxon>Bacteria</taxon>
        <taxon>Bacillati</taxon>
        <taxon>Actinomycetota</taxon>
        <taxon>Actinomycetes</taxon>
        <taxon>Kitasatosporales</taxon>
        <taxon>Streptomycetaceae</taxon>
        <taxon>Streptomyces</taxon>
    </lineage>
</organism>
<reference evidence="3" key="1">
    <citation type="journal article" date="2014" name="Int. J. Syst. Evol. Microbiol.">
        <title>Complete genome sequence of Corynebacterium casei LMG S-19264T (=DSM 44701T), isolated from a smear-ripened cheese.</title>
        <authorList>
            <consortium name="US DOE Joint Genome Institute (JGI-PGF)"/>
            <person name="Walter F."/>
            <person name="Albersmeier A."/>
            <person name="Kalinowski J."/>
            <person name="Ruckert C."/>
        </authorList>
    </citation>
    <scope>NUCLEOTIDE SEQUENCE</scope>
    <source>
        <strain evidence="3">CGMCC 4.7403</strain>
    </source>
</reference>
<dbReference type="PROSITE" id="PS51464">
    <property type="entry name" value="SIS"/>
    <property type="match status" value="1"/>
</dbReference>
<evidence type="ECO:0000259" key="2">
    <source>
        <dbReference type="PROSITE" id="PS51464"/>
    </source>
</evidence>
<feature type="domain" description="SIS" evidence="2">
    <location>
        <begin position="61"/>
        <end position="247"/>
    </location>
</feature>
<dbReference type="NCBIfam" id="NF002805">
    <property type="entry name" value="PRK02947.1"/>
    <property type="match status" value="1"/>
</dbReference>
<sequence>MEMYEVVQSTSGESQVSDESAAGEPVIEPVNAERFAREGLTVLHRLTESARADVTRAAGLIADCVRADGVVQAFGTGHSQALVLELAGRAGGLVPTNRIGIADLVLYGGDHPSVLDDPLLERKPGIAARLYELAAPHPQDLFVVISNSGVNNVIVEMALHAKEQGHRLLAITSLSHTRAVPAGHPSGKKLADLADVILDNAAPSGDALLELPGGGAVCALSTLTGVLLVQMAVAEAAGQLLASGDRPPVYVSANVPGGFEGNLELEKRYAGRIRRTAS</sequence>
<dbReference type="SUPFAM" id="SSF53697">
    <property type="entry name" value="SIS domain"/>
    <property type="match status" value="1"/>
</dbReference>
<dbReference type="CDD" id="cd05013">
    <property type="entry name" value="SIS_RpiR"/>
    <property type="match status" value="1"/>
</dbReference>
<dbReference type="InterPro" id="IPR001347">
    <property type="entry name" value="SIS_dom"/>
</dbReference>
<dbReference type="PANTHER" id="PTHR30390">
    <property type="entry name" value="SEDOHEPTULOSE 7-PHOSPHATE ISOMERASE / DNAA INITIATOR-ASSOCIATING FACTOR FOR REPLICATION INITIATION"/>
    <property type="match status" value="1"/>
</dbReference>
<dbReference type="InterPro" id="IPR046348">
    <property type="entry name" value="SIS_dom_sf"/>
</dbReference>
<dbReference type="InterPro" id="IPR035472">
    <property type="entry name" value="RpiR-like_SIS"/>
</dbReference>
<dbReference type="InterPro" id="IPR050099">
    <property type="entry name" value="SIS_GmhA/DiaA_subfam"/>
</dbReference>
<dbReference type="PANTHER" id="PTHR30390:SF7">
    <property type="entry name" value="PHOSPHOHEPTOSE ISOMERASE"/>
    <property type="match status" value="1"/>
</dbReference>
<dbReference type="EMBL" id="BNAT01000035">
    <property type="protein sequence ID" value="GHE50600.1"/>
    <property type="molecule type" value="Genomic_DNA"/>
</dbReference>
<feature type="compositionally biased region" description="Polar residues" evidence="1">
    <location>
        <begin position="7"/>
        <end position="18"/>
    </location>
</feature>
<proteinExistence type="predicted"/>
<dbReference type="Gene3D" id="3.40.50.10490">
    <property type="entry name" value="Glucose-6-phosphate isomerase like protein, domain 1"/>
    <property type="match status" value="1"/>
</dbReference>
<dbReference type="Proteomes" id="UP000603227">
    <property type="component" value="Unassembled WGS sequence"/>
</dbReference>
<name>A0A918ZFK6_9ACTN</name>
<dbReference type="GO" id="GO:1901135">
    <property type="term" value="P:carbohydrate derivative metabolic process"/>
    <property type="evidence" value="ECO:0007669"/>
    <property type="project" value="InterPro"/>
</dbReference>
<dbReference type="GO" id="GO:0097367">
    <property type="term" value="F:carbohydrate derivative binding"/>
    <property type="evidence" value="ECO:0007669"/>
    <property type="project" value="InterPro"/>
</dbReference>
<keyword evidence="4" id="KW-1185">Reference proteome</keyword>
<comment type="caution">
    <text evidence="3">The sequence shown here is derived from an EMBL/GenBank/DDBJ whole genome shotgun (WGS) entry which is preliminary data.</text>
</comment>
<gene>
    <name evidence="3" type="ORF">GCM10017771_72560</name>
</gene>
<evidence type="ECO:0000313" key="4">
    <source>
        <dbReference type="Proteomes" id="UP000603227"/>
    </source>
</evidence>
<protein>
    <submittedName>
        <fullName evidence="3">UPF0309 protein</fullName>
    </submittedName>
</protein>
<dbReference type="AlphaFoldDB" id="A0A918ZFK6"/>
<reference evidence="3" key="2">
    <citation type="submission" date="2020-09" db="EMBL/GenBank/DDBJ databases">
        <authorList>
            <person name="Sun Q."/>
            <person name="Zhou Y."/>
        </authorList>
    </citation>
    <scope>NUCLEOTIDE SEQUENCE</scope>
    <source>
        <strain evidence="3">CGMCC 4.7403</strain>
    </source>
</reference>
<feature type="region of interest" description="Disordered" evidence="1">
    <location>
        <begin position="1"/>
        <end position="23"/>
    </location>
</feature>
<evidence type="ECO:0000256" key="1">
    <source>
        <dbReference type="SAM" id="MobiDB-lite"/>
    </source>
</evidence>
<dbReference type="Pfam" id="PF13580">
    <property type="entry name" value="SIS_2"/>
    <property type="match status" value="1"/>
</dbReference>
<accession>A0A918ZFK6</accession>
<evidence type="ECO:0000313" key="3">
    <source>
        <dbReference type="EMBL" id="GHE50600.1"/>
    </source>
</evidence>